<reference evidence="2 3" key="1">
    <citation type="journal article" date="2013" name="Genome Biol.">
        <title>Comparative genomics of the core and accessory genomes of 48 Sinorhizobium strains comprising five genospecies.</title>
        <authorList>
            <person name="Sugawara M."/>
            <person name="Epstein B."/>
            <person name="Badgley B.D."/>
            <person name="Unno T."/>
            <person name="Xu L."/>
            <person name="Reese J."/>
            <person name="Gyaneshwar P."/>
            <person name="Denny R."/>
            <person name="Mudge J."/>
            <person name="Bharti A.K."/>
            <person name="Farmer A.D."/>
            <person name="May G.D."/>
            <person name="Woodward J.E."/>
            <person name="Medigue C."/>
            <person name="Vallenet D."/>
            <person name="Lajus A."/>
            <person name="Rouy Z."/>
            <person name="Martinez-Vaz B."/>
            <person name="Tiffin P."/>
            <person name="Young N.D."/>
            <person name="Sadowsky M.J."/>
        </authorList>
    </citation>
    <scope>NUCLEOTIDE SEQUENCE [LARGE SCALE GENOMIC DNA]</scope>
    <source>
        <strain evidence="2 3">USDA4894</strain>
    </source>
</reference>
<keyword evidence="3" id="KW-1185">Reference proteome</keyword>
<comment type="caution">
    <text evidence="2">The sequence shown here is derived from an EMBL/GenBank/DDBJ whole genome shotgun (WGS) entry which is preliminary data.</text>
</comment>
<accession>A0A6N7LB22</accession>
<feature type="region of interest" description="Disordered" evidence="1">
    <location>
        <begin position="86"/>
        <end position="124"/>
    </location>
</feature>
<dbReference type="Proteomes" id="UP000439983">
    <property type="component" value="Unassembled WGS sequence"/>
</dbReference>
<dbReference type="EMBL" id="WITC01000036">
    <property type="protein sequence ID" value="MQX15063.1"/>
    <property type="molecule type" value="Genomic_DNA"/>
</dbReference>
<feature type="compositionally biased region" description="Basic and acidic residues" evidence="1">
    <location>
        <begin position="86"/>
        <end position="104"/>
    </location>
</feature>
<name>A0A6N7LB22_SINTE</name>
<dbReference type="OrthoDB" id="8420066at2"/>
<evidence type="ECO:0000313" key="2">
    <source>
        <dbReference type="EMBL" id="MQX15063.1"/>
    </source>
</evidence>
<feature type="compositionally biased region" description="Polar residues" evidence="1">
    <location>
        <begin position="108"/>
        <end position="124"/>
    </location>
</feature>
<evidence type="ECO:0000313" key="3">
    <source>
        <dbReference type="Proteomes" id="UP000439983"/>
    </source>
</evidence>
<organism evidence="2 3">
    <name type="scientific">Sinorhizobium terangae</name>
    <dbReference type="NCBI Taxonomy" id="110322"/>
    <lineage>
        <taxon>Bacteria</taxon>
        <taxon>Pseudomonadati</taxon>
        <taxon>Pseudomonadota</taxon>
        <taxon>Alphaproteobacteria</taxon>
        <taxon>Hyphomicrobiales</taxon>
        <taxon>Rhizobiaceae</taxon>
        <taxon>Sinorhizobium/Ensifer group</taxon>
        <taxon>Sinorhizobium</taxon>
    </lineage>
</organism>
<proteinExistence type="predicted"/>
<dbReference type="AlphaFoldDB" id="A0A6N7LB22"/>
<dbReference type="RefSeq" id="WP_153438539.1">
    <property type="nucleotide sequence ID" value="NZ_JACIGA010000001.1"/>
</dbReference>
<gene>
    <name evidence="2" type="ORF">GHK62_09900</name>
</gene>
<evidence type="ECO:0000256" key="1">
    <source>
        <dbReference type="SAM" id="MobiDB-lite"/>
    </source>
</evidence>
<protein>
    <submittedName>
        <fullName evidence="2">Uncharacterized protein</fullName>
    </submittedName>
</protein>
<sequence length="124" mass="14309">MHATDKSPLRVFIEPVKMTSKGQGYSVSFNGEIIITNTRNPAADACRHLVVLGHRGRMEMWDRERAYPRMTFPDIERAARLTVAENEHHGPRIVRFKEMDQERRQRLKTTYTRSSTPGRQSVAA</sequence>